<dbReference type="OrthoDB" id="529131at2"/>
<dbReference type="CDD" id="cd03811">
    <property type="entry name" value="GT4_GT28_WabH-like"/>
    <property type="match status" value="1"/>
</dbReference>
<evidence type="ECO:0000313" key="4">
    <source>
        <dbReference type="EMBL" id="QDH17636.1"/>
    </source>
</evidence>
<gene>
    <name evidence="4" type="ORF">E3D00_08740</name>
</gene>
<dbReference type="KEGG" id="ssam:E3D00_08740"/>
<dbReference type="PANTHER" id="PTHR12526">
    <property type="entry name" value="GLYCOSYLTRANSFERASE"/>
    <property type="match status" value="1"/>
</dbReference>
<feature type="domain" description="Glycosyl transferase family 1" evidence="3">
    <location>
        <begin position="172"/>
        <end position="324"/>
    </location>
</feature>
<dbReference type="SUPFAM" id="SSF53756">
    <property type="entry name" value="UDP-Glycosyltransferase/glycogen phosphorylase"/>
    <property type="match status" value="1"/>
</dbReference>
<dbReference type="Pfam" id="PF00534">
    <property type="entry name" value="Glycos_transf_1"/>
    <property type="match status" value="1"/>
</dbReference>
<protein>
    <submittedName>
        <fullName evidence="4">Glycosyltransferase</fullName>
    </submittedName>
</protein>
<dbReference type="GO" id="GO:0016757">
    <property type="term" value="F:glycosyltransferase activity"/>
    <property type="evidence" value="ECO:0007669"/>
    <property type="project" value="UniProtKB-KW"/>
</dbReference>
<name>A0A4Y6UML4_9PROT</name>
<accession>A0A4Y6UML4</accession>
<sequence length="349" mass="39505">MEDQILSKRRARVAHVMAGSAHGGAELFFERLLAAQAQDQRFVKAFIRRNKERENRLHAAQVTTQTFRFGGALDVGTKYQLKSAFHKFKPDIAIAWMSRAAKKMPSGSWVTAGRLGGYYDLSNYKNCRHLIGNTRGLARWMREQGWPSQYVHYLPNFAKDLSRSVPARPDFLPSDVPFVLALGRLHQNKAFDVLIRAMTFLPKVHLVIAGEGPERKNLEELIMREKLADRVYLPGWVQDTSSWLRACDVMVCSSRIEPLGNVVVEGLSAGVPVVGSNIQGPQEILAETGDGLLAEVENERSFAQQIQKILHDPVLAQTLRHNGRVRFEREFSQDVVMKHWSEFLDKEVS</sequence>
<reference evidence="4 5" key="1">
    <citation type="submission" date="2019-03" db="EMBL/GenBank/DDBJ databases">
        <title>The complete genome sequence of Swingsia samuiensis NBRC107927(T).</title>
        <authorList>
            <person name="Chua K.-O."/>
            <person name="Chan K.-G."/>
            <person name="See-Too W.-S."/>
        </authorList>
    </citation>
    <scope>NUCLEOTIDE SEQUENCE [LARGE SCALE GENOMIC DNA]</scope>
    <source>
        <strain evidence="4 5">AH83</strain>
    </source>
</reference>
<evidence type="ECO:0000259" key="3">
    <source>
        <dbReference type="Pfam" id="PF00534"/>
    </source>
</evidence>
<dbReference type="Proteomes" id="UP000316313">
    <property type="component" value="Chromosome"/>
</dbReference>
<evidence type="ECO:0000313" key="5">
    <source>
        <dbReference type="Proteomes" id="UP000316313"/>
    </source>
</evidence>
<dbReference type="Gene3D" id="3.40.50.2000">
    <property type="entry name" value="Glycogen Phosphorylase B"/>
    <property type="match status" value="2"/>
</dbReference>
<dbReference type="PANTHER" id="PTHR12526:SF510">
    <property type="entry name" value="D-INOSITOL 3-PHOSPHATE GLYCOSYLTRANSFERASE"/>
    <property type="match status" value="1"/>
</dbReference>
<proteinExistence type="predicted"/>
<keyword evidence="1" id="KW-0328">Glycosyltransferase</keyword>
<dbReference type="AlphaFoldDB" id="A0A4Y6UML4"/>
<keyword evidence="2 4" id="KW-0808">Transferase</keyword>
<dbReference type="EMBL" id="CP038141">
    <property type="protein sequence ID" value="QDH17636.1"/>
    <property type="molecule type" value="Genomic_DNA"/>
</dbReference>
<organism evidence="4 5">
    <name type="scientific">Swingsia samuiensis</name>
    <dbReference type="NCBI Taxonomy" id="1293412"/>
    <lineage>
        <taxon>Bacteria</taxon>
        <taxon>Pseudomonadati</taxon>
        <taxon>Pseudomonadota</taxon>
        <taxon>Alphaproteobacteria</taxon>
        <taxon>Acetobacterales</taxon>
        <taxon>Acetobacteraceae</taxon>
        <taxon>Swingsia</taxon>
    </lineage>
</organism>
<evidence type="ECO:0000256" key="2">
    <source>
        <dbReference type="ARBA" id="ARBA00022679"/>
    </source>
</evidence>
<keyword evidence="5" id="KW-1185">Reference proteome</keyword>
<evidence type="ECO:0000256" key="1">
    <source>
        <dbReference type="ARBA" id="ARBA00022676"/>
    </source>
</evidence>
<dbReference type="InterPro" id="IPR001296">
    <property type="entry name" value="Glyco_trans_1"/>
</dbReference>